<dbReference type="Pfam" id="PF12773">
    <property type="entry name" value="DZR"/>
    <property type="match status" value="1"/>
</dbReference>
<evidence type="ECO:0000259" key="3">
    <source>
        <dbReference type="Pfam" id="PF13421"/>
    </source>
</evidence>
<feature type="domain" description="SPFH" evidence="3">
    <location>
        <begin position="24"/>
        <end position="217"/>
    </location>
</feature>
<evidence type="ECO:0000259" key="2">
    <source>
        <dbReference type="Pfam" id="PF12773"/>
    </source>
</evidence>
<dbReference type="InterPro" id="IPR033880">
    <property type="entry name" value="SPFH_YdjI"/>
</dbReference>
<feature type="compositionally biased region" description="Polar residues" evidence="1">
    <location>
        <begin position="336"/>
        <end position="349"/>
    </location>
</feature>
<dbReference type="Pfam" id="PF13421">
    <property type="entry name" value="Band_7_1"/>
    <property type="match status" value="1"/>
</dbReference>
<evidence type="ECO:0000256" key="1">
    <source>
        <dbReference type="SAM" id="MobiDB-lite"/>
    </source>
</evidence>
<dbReference type="PANTHER" id="PTHR37826:SF2">
    <property type="entry name" value="ZINC-RIBBON DOMAIN-CONTAINING PROTEIN"/>
    <property type="match status" value="1"/>
</dbReference>
<dbReference type="RefSeq" id="WP_118643207.1">
    <property type="nucleotide sequence ID" value="NZ_CP060635.1"/>
</dbReference>
<dbReference type="Proteomes" id="UP000515860">
    <property type="component" value="Chromosome"/>
</dbReference>
<proteinExistence type="predicted"/>
<keyword evidence="5" id="KW-1185">Reference proteome</keyword>
<evidence type="ECO:0000313" key="5">
    <source>
        <dbReference type="Proteomes" id="UP000515860"/>
    </source>
</evidence>
<feature type="domain" description="DZANK-type" evidence="2">
    <location>
        <begin position="360"/>
        <end position="406"/>
    </location>
</feature>
<dbReference type="AlphaFoldDB" id="A0A7G9GHK3"/>
<accession>A0A7G9GHK3</accession>
<dbReference type="EMBL" id="CP060635">
    <property type="protein sequence ID" value="QNM10285.1"/>
    <property type="molecule type" value="Genomic_DNA"/>
</dbReference>
<dbReference type="PANTHER" id="PTHR37826">
    <property type="entry name" value="FLOTILLIN BAND_7_5 DOMAIN PROTEIN"/>
    <property type="match status" value="1"/>
</dbReference>
<evidence type="ECO:0000313" key="4">
    <source>
        <dbReference type="EMBL" id="QNM10285.1"/>
    </source>
</evidence>
<dbReference type="KEGG" id="whj:H9Q79_08490"/>
<dbReference type="InterPro" id="IPR025874">
    <property type="entry name" value="DZR"/>
</dbReference>
<dbReference type="CDD" id="cd03408">
    <property type="entry name" value="SPFH_like_u1"/>
    <property type="match status" value="1"/>
</dbReference>
<feature type="region of interest" description="Disordered" evidence="1">
    <location>
        <begin position="331"/>
        <end position="353"/>
    </location>
</feature>
<gene>
    <name evidence="4" type="ORF">H9Q79_08490</name>
</gene>
<organism evidence="4 5">
    <name type="scientific">Wansuia hejianensis</name>
    <dbReference type="NCBI Taxonomy" id="2763667"/>
    <lineage>
        <taxon>Bacteria</taxon>
        <taxon>Bacillati</taxon>
        <taxon>Bacillota</taxon>
        <taxon>Clostridia</taxon>
        <taxon>Lachnospirales</taxon>
        <taxon>Lachnospiraceae</taxon>
        <taxon>Wansuia</taxon>
    </lineage>
</organism>
<name>A0A7G9GHK3_9FIRM</name>
<protein>
    <submittedName>
        <fullName evidence="4">SPFH domain-containing protein</fullName>
    </submittedName>
</protein>
<reference evidence="4 5" key="1">
    <citation type="submission" date="2020-08" db="EMBL/GenBank/DDBJ databases">
        <authorList>
            <person name="Liu C."/>
            <person name="Sun Q."/>
        </authorList>
    </citation>
    <scope>NUCLEOTIDE SEQUENCE [LARGE SCALE GENOMIC DNA]</scope>
    <source>
        <strain evidence="4 5">NSJ-29</strain>
    </source>
</reference>
<sequence length="412" mass="45715">MPIFQVIKYEGDNSTFVWKHPAEDFNTHSQLIVHETQEAVFFLNGQVLDLFSPGKYTLETQNIPLLRHFINLPTGGESAFHCEVYFINKAEQMAIQWGTDSKVQYLEPNYGFPISIGAGGEMSLRVLDSKKLLVKLVGTEKMLTRERLMAYFRMFLMPRVKTYIAQTMKANKINVFEIDEHLLEFSDELKDRLAGDFADYGITLERFFVARIVKPEGDEQYEKFKELHFRQYADIAEAKIRQQVGVIEQQTESQKTIIEAQGLAQKRSIEGYTYQQERGFDVAEKIAQNEGSGNFSSAGIGLGMMAGMGNAVGNTVGAAFTKAVDSVSEGPFSGAAGSTTESSFQNSGAGSKEEPEQQFCENCGARLLPGSAFCDTCGHPAAGAKKVCSKCGCIFTRPGKFCPRCGMKREEG</sequence>